<keyword evidence="1" id="KW-0175">Coiled coil</keyword>
<dbReference type="Pfam" id="PF03448">
    <property type="entry name" value="MgtE_N"/>
    <property type="match status" value="1"/>
</dbReference>
<gene>
    <name evidence="4" type="ORF">ACFPTR_04150</name>
</gene>
<sequence length="187" mass="21278">MANTNNEKKTSKLQWFFLLFFIPAVFFIVVGVIILSILGINVFEAGKHVASQIPGVQSLLEEEEKVDTPTVTVEDLERKDREIVQLERQLEEKEEEIRALENELEELTLEEEEDSEELPTEIQNDLKELAQVYESMSPGKAAAIMENMSTEEVLFHMSEMNVDTRGAILAKMDPEKAAEVMNAFSQK</sequence>
<dbReference type="Proteomes" id="UP001596143">
    <property type="component" value="Unassembled WGS sequence"/>
</dbReference>
<organism evidence="4 5">
    <name type="scientific">Aliibacillus thermotolerans</name>
    <dbReference type="NCBI Taxonomy" id="1834418"/>
    <lineage>
        <taxon>Bacteria</taxon>
        <taxon>Bacillati</taxon>
        <taxon>Bacillota</taxon>
        <taxon>Bacilli</taxon>
        <taxon>Bacillales</taxon>
        <taxon>Bacillaceae</taxon>
        <taxon>Aliibacillus</taxon>
    </lineage>
</organism>
<keyword evidence="2" id="KW-0472">Membrane</keyword>
<evidence type="ECO:0000313" key="5">
    <source>
        <dbReference type="Proteomes" id="UP001596143"/>
    </source>
</evidence>
<dbReference type="InterPro" id="IPR006668">
    <property type="entry name" value="Mg_transptr_MgtE_intracell_dom"/>
</dbReference>
<keyword evidence="2" id="KW-1133">Transmembrane helix</keyword>
<reference evidence="5" key="1">
    <citation type="journal article" date="2019" name="Int. J. Syst. Evol. Microbiol.">
        <title>The Global Catalogue of Microorganisms (GCM) 10K type strain sequencing project: providing services to taxonomists for standard genome sequencing and annotation.</title>
        <authorList>
            <consortium name="The Broad Institute Genomics Platform"/>
            <consortium name="The Broad Institute Genome Sequencing Center for Infectious Disease"/>
            <person name="Wu L."/>
            <person name="Ma J."/>
        </authorList>
    </citation>
    <scope>NUCLEOTIDE SEQUENCE [LARGE SCALE GENOMIC DNA]</scope>
    <source>
        <strain evidence="5">CGMCC 1.15790</strain>
    </source>
</reference>
<evidence type="ECO:0000313" key="4">
    <source>
        <dbReference type="EMBL" id="MFC5628085.1"/>
    </source>
</evidence>
<comment type="caution">
    <text evidence="4">The sequence shown here is derived from an EMBL/GenBank/DDBJ whole genome shotgun (WGS) entry which is preliminary data.</text>
</comment>
<feature type="domain" description="Magnesium transporter MgtE intracellular" evidence="3">
    <location>
        <begin position="125"/>
        <end position="184"/>
    </location>
</feature>
<evidence type="ECO:0000256" key="2">
    <source>
        <dbReference type="SAM" id="Phobius"/>
    </source>
</evidence>
<keyword evidence="5" id="KW-1185">Reference proteome</keyword>
<name>A0ABW0U5Q4_9BACI</name>
<keyword evidence="2" id="KW-0812">Transmembrane</keyword>
<dbReference type="EMBL" id="JBHSPF010000018">
    <property type="protein sequence ID" value="MFC5628085.1"/>
    <property type="molecule type" value="Genomic_DNA"/>
</dbReference>
<feature type="transmembrane region" description="Helical" evidence="2">
    <location>
        <begin position="15"/>
        <end position="43"/>
    </location>
</feature>
<dbReference type="RefSeq" id="WP_270898002.1">
    <property type="nucleotide sequence ID" value="NZ_JBHSPF010000018.1"/>
</dbReference>
<protein>
    <submittedName>
        <fullName evidence="4">MotE family protein</fullName>
    </submittedName>
</protein>
<dbReference type="SUPFAM" id="SSF158791">
    <property type="entry name" value="MgtE N-terminal domain-like"/>
    <property type="match status" value="1"/>
</dbReference>
<evidence type="ECO:0000259" key="3">
    <source>
        <dbReference type="Pfam" id="PF03448"/>
    </source>
</evidence>
<feature type="coiled-coil region" evidence="1">
    <location>
        <begin position="73"/>
        <end position="117"/>
    </location>
</feature>
<proteinExistence type="predicted"/>
<accession>A0ABW0U5Q4</accession>
<evidence type="ECO:0000256" key="1">
    <source>
        <dbReference type="SAM" id="Coils"/>
    </source>
</evidence>